<dbReference type="OrthoDB" id="2940962at2759"/>
<evidence type="ECO:0000313" key="1">
    <source>
        <dbReference type="EMBL" id="SJL16618.1"/>
    </source>
</evidence>
<keyword evidence="2" id="KW-1185">Reference proteome</keyword>
<evidence type="ECO:0000313" key="2">
    <source>
        <dbReference type="Proteomes" id="UP000219338"/>
    </source>
</evidence>
<organism evidence="1 2">
    <name type="scientific">Armillaria ostoyae</name>
    <name type="common">Armillaria root rot fungus</name>
    <dbReference type="NCBI Taxonomy" id="47428"/>
    <lineage>
        <taxon>Eukaryota</taxon>
        <taxon>Fungi</taxon>
        <taxon>Dikarya</taxon>
        <taxon>Basidiomycota</taxon>
        <taxon>Agaricomycotina</taxon>
        <taxon>Agaricomycetes</taxon>
        <taxon>Agaricomycetidae</taxon>
        <taxon>Agaricales</taxon>
        <taxon>Marasmiineae</taxon>
        <taxon>Physalacriaceae</taxon>
        <taxon>Armillaria</taxon>
    </lineage>
</organism>
<dbReference type="EMBL" id="FUEG01000036">
    <property type="protein sequence ID" value="SJL16618.1"/>
    <property type="molecule type" value="Genomic_DNA"/>
</dbReference>
<dbReference type="AlphaFoldDB" id="A0A284S6I9"/>
<accession>A0A284S6I9</accession>
<dbReference type="Proteomes" id="UP000219338">
    <property type="component" value="Unassembled WGS sequence"/>
</dbReference>
<name>A0A284S6I9_ARMOS</name>
<proteinExistence type="predicted"/>
<gene>
    <name evidence="1" type="ORF">ARMOST_20144</name>
</gene>
<protein>
    <submittedName>
        <fullName evidence="1">Uncharacterized protein</fullName>
    </submittedName>
</protein>
<reference evidence="2" key="1">
    <citation type="journal article" date="2017" name="Nat. Ecol. Evol.">
        <title>Genome expansion and lineage-specific genetic innovations in the forest pathogenic fungi Armillaria.</title>
        <authorList>
            <person name="Sipos G."/>
            <person name="Prasanna A.N."/>
            <person name="Walter M.C."/>
            <person name="O'Connor E."/>
            <person name="Balint B."/>
            <person name="Krizsan K."/>
            <person name="Kiss B."/>
            <person name="Hess J."/>
            <person name="Varga T."/>
            <person name="Slot J."/>
            <person name="Riley R."/>
            <person name="Boka B."/>
            <person name="Rigling D."/>
            <person name="Barry K."/>
            <person name="Lee J."/>
            <person name="Mihaltcheva S."/>
            <person name="LaButti K."/>
            <person name="Lipzen A."/>
            <person name="Waldron R."/>
            <person name="Moloney N.M."/>
            <person name="Sperisen C."/>
            <person name="Kredics L."/>
            <person name="Vagvoelgyi C."/>
            <person name="Patrignani A."/>
            <person name="Fitzpatrick D."/>
            <person name="Nagy I."/>
            <person name="Doyle S."/>
            <person name="Anderson J.B."/>
            <person name="Grigoriev I.V."/>
            <person name="Gueldener U."/>
            <person name="Muensterkoetter M."/>
            <person name="Nagy L.G."/>
        </authorList>
    </citation>
    <scope>NUCLEOTIDE SEQUENCE [LARGE SCALE GENOMIC DNA]</scope>
    <source>
        <strain evidence="2">C18/9</strain>
    </source>
</reference>
<sequence>MFAGSANSLKSFEAWTMGMKEYYDMSYSQLSIHIGGCNHPSKDFILGELSNASRLQFINLNGDTDTGGRTRKAFAEALNREDSFPCFEKVVLSRREGDIQDGAWSECTGA</sequence>